<reference evidence="2" key="1">
    <citation type="journal article" date="2023" name="Front. Mar. Sci.">
        <title>A new Merluccius polli reference genome to investigate the effects of global change in West African waters.</title>
        <authorList>
            <person name="Mateo J.L."/>
            <person name="Blanco-Fernandez C."/>
            <person name="Garcia-Vazquez E."/>
            <person name="Machado-Schiaffino G."/>
        </authorList>
    </citation>
    <scope>NUCLEOTIDE SEQUENCE</scope>
    <source>
        <strain evidence="2">C29</strain>
        <tissue evidence="2">Fin</tissue>
    </source>
</reference>
<name>A0AA47MMN5_MERPO</name>
<evidence type="ECO:0000313" key="2">
    <source>
        <dbReference type="EMBL" id="KAK0142839.1"/>
    </source>
</evidence>
<dbReference type="AlphaFoldDB" id="A0AA47MMN5"/>
<feature type="region of interest" description="Disordered" evidence="1">
    <location>
        <begin position="258"/>
        <end position="289"/>
    </location>
</feature>
<accession>A0AA47MMN5</accession>
<dbReference type="Proteomes" id="UP001174136">
    <property type="component" value="Unassembled WGS sequence"/>
</dbReference>
<organism evidence="2 3">
    <name type="scientific">Merluccius polli</name>
    <name type="common">Benguela hake</name>
    <name type="synonym">Merluccius cadenati</name>
    <dbReference type="NCBI Taxonomy" id="89951"/>
    <lineage>
        <taxon>Eukaryota</taxon>
        <taxon>Metazoa</taxon>
        <taxon>Chordata</taxon>
        <taxon>Craniata</taxon>
        <taxon>Vertebrata</taxon>
        <taxon>Euteleostomi</taxon>
        <taxon>Actinopterygii</taxon>
        <taxon>Neopterygii</taxon>
        <taxon>Teleostei</taxon>
        <taxon>Neoteleostei</taxon>
        <taxon>Acanthomorphata</taxon>
        <taxon>Zeiogadaria</taxon>
        <taxon>Gadariae</taxon>
        <taxon>Gadiformes</taxon>
        <taxon>Gadoidei</taxon>
        <taxon>Merlucciidae</taxon>
        <taxon>Merluccius</taxon>
    </lineage>
</organism>
<evidence type="ECO:0000256" key="1">
    <source>
        <dbReference type="SAM" id="MobiDB-lite"/>
    </source>
</evidence>
<protein>
    <submittedName>
        <fullName evidence="2">Uncharacterized protein</fullName>
    </submittedName>
</protein>
<comment type="caution">
    <text evidence="2">The sequence shown here is derived from an EMBL/GenBank/DDBJ whole genome shotgun (WGS) entry which is preliminary data.</text>
</comment>
<gene>
    <name evidence="2" type="ORF">N1851_019220</name>
</gene>
<proteinExistence type="predicted"/>
<sequence>MATEELSPNQTPGMATLTETELKEISQLERREAVRRFAGHVTWPEVGGERRPSVLRDFQRDFVLDVALFTWARGFPWSDVIRAATMAKDVFPQLSGVDVFGQLNLLDEARTRWLPDLPPLLRGQLTWYLADACVGSHRLLGAVGATAASTWNARVHLEVQVPPIPLPLAQGMTQDGGGQQKRLAELTAALGHIEPQLQAGCGTPPRVRTTADVNMSALLEVEGVQEWVRAAARQVTASLRQEAALVAELLEPRLQCAVPADRGSRSPAAPPPAAAKQTRAAQVGKGQKK</sequence>
<keyword evidence="3" id="KW-1185">Reference proteome</keyword>
<evidence type="ECO:0000313" key="3">
    <source>
        <dbReference type="Proteomes" id="UP001174136"/>
    </source>
</evidence>
<dbReference type="EMBL" id="JAOPHQ010003468">
    <property type="protein sequence ID" value="KAK0142839.1"/>
    <property type="molecule type" value="Genomic_DNA"/>
</dbReference>